<name>A0AAV6GJY2_9TELE</name>
<comment type="caution">
    <text evidence="1">The sequence shown here is derived from an EMBL/GenBank/DDBJ whole genome shotgun (WGS) entry which is preliminary data.</text>
</comment>
<dbReference type="Proteomes" id="UP000823561">
    <property type="component" value="Chromosome 9"/>
</dbReference>
<accession>A0AAV6GJY2</accession>
<evidence type="ECO:0000313" key="2">
    <source>
        <dbReference type="Proteomes" id="UP000823561"/>
    </source>
</evidence>
<protein>
    <submittedName>
        <fullName evidence="1">Uncharacterized protein</fullName>
    </submittedName>
</protein>
<keyword evidence="2" id="KW-1185">Reference proteome</keyword>
<proteinExistence type="predicted"/>
<reference evidence="1" key="1">
    <citation type="submission" date="2020-10" db="EMBL/GenBank/DDBJ databases">
        <title>Chromosome-scale genome assembly of the Allis shad, Alosa alosa.</title>
        <authorList>
            <person name="Margot Z."/>
            <person name="Christophe K."/>
            <person name="Cabau C."/>
            <person name="Louis A."/>
            <person name="Berthelot C."/>
            <person name="Parey E."/>
            <person name="Roest Crollius H."/>
            <person name="Montfort J."/>
            <person name="Robinson-Rechavi M."/>
            <person name="Bucao C."/>
            <person name="Bouchez O."/>
            <person name="Gislard M."/>
            <person name="Lluch J."/>
            <person name="Milhes M."/>
            <person name="Lampietro C."/>
            <person name="Lopez Roques C."/>
            <person name="Donnadieu C."/>
            <person name="Braasch I."/>
            <person name="Desvignes T."/>
            <person name="Postlethwait J."/>
            <person name="Bobe J."/>
            <person name="Guiguen Y."/>
        </authorList>
    </citation>
    <scope>NUCLEOTIDE SEQUENCE</scope>
    <source>
        <strain evidence="1">M-15738</strain>
        <tissue evidence="1">Blood</tissue>
    </source>
</reference>
<organism evidence="1 2">
    <name type="scientific">Alosa alosa</name>
    <name type="common">allis shad</name>
    <dbReference type="NCBI Taxonomy" id="278164"/>
    <lineage>
        <taxon>Eukaryota</taxon>
        <taxon>Metazoa</taxon>
        <taxon>Chordata</taxon>
        <taxon>Craniata</taxon>
        <taxon>Vertebrata</taxon>
        <taxon>Euteleostomi</taxon>
        <taxon>Actinopterygii</taxon>
        <taxon>Neopterygii</taxon>
        <taxon>Teleostei</taxon>
        <taxon>Clupei</taxon>
        <taxon>Clupeiformes</taxon>
        <taxon>Clupeoidei</taxon>
        <taxon>Clupeidae</taxon>
        <taxon>Alosa</taxon>
    </lineage>
</organism>
<gene>
    <name evidence="1" type="ORF">AALO_G00120950</name>
</gene>
<dbReference type="AlphaFoldDB" id="A0AAV6GJY2"/>
<evidence type="ECO:0000313" key="1">
    <source>
        <dbReference type="EMBL" id="KAG5275494.1"/>
    </source>
</evidence>
<sequence>MREQNHETAQLKSSDLPTIPCCLFSLSIVKGRPSCAVPRKEFNLSNADGQHLRGEKSEEPRRLKNNIHQIPPRLRSHCCHRPQVFFSETVCSKAEAITLFPFFSFGGSEVRFLLHLS</sequence>
<dbReference type="EMBL" id="JADWDJ010000009">
    <property type="protein sequence ID" value="KAG5275494.1"/>
    <property type="molecule type" value="Genomic_DNA"/>
</dbReference>